<sequence>MASHNSEFYIGTVAEKTGVKVETIRYYEKAGVIRPPIRGENGYRLYSTEHVERLEFVKRCRELGFSLENTSSLLSLSDSHNRTCKQVSEIAEERLNDVCAKIADLRRMEVVLKKYVEACPRNASAECPIISALSDAV</sequence>
<dbReference type="PROSITE" id="PS00552">
    <property type="entry name" value="HTH_MERR_1"/>
    <property type="match status" value="1"/>
</dbReference>
<protein>
    <recommendedName>
        <fullName evidence="2">HTH merR-type domain-containing protein</fullName>
    </recommendedName>
</protein>
<dbReference type="InterPro" id="IPR009061">
    <property type="entry name" value="DNA-bd_dom_put_sf"/>
</dbReference>
<dbReference type="GO" id="GO:0003677">
    <property type="term" value="F:DNA binding"/>
    <property type="evidence" value="ECO:0007669"/>
    <property type="project" value="UniProtKB-KW"/>
</dbReference>
<reference evidence="3" key="1">
    <citation type="submission" date="2018-06" db="EMBL/GenBank/DDBJ databases">
        <authorList>
            <person name="Zhirakovskaya E."/>
        </authorList>
    </citation>
    <scope>NUCLEOTIDE SEQUENCE</scope>
</reference>
<dbReference type="Pfam" id="PF13411">
    <property type="entry name" value="MerR_1"/>
    <property type="match status" value="1"/>
</dbReference>
<dbReference type="Gene3D" id="1.10.1660.10">
    <property type="match status" value="1"/>
</dbReference>
<name>A0A3B0RL05_9ZZZZ</name>
<evidence type="ECO:0000313" key="3">
    <source>
        <dbReference type="EMBL" id="VAV94204.1"/>
    </source>
</evidence>
<keyword evidence="1" id="KW-0238">DNA-binding</keyword>
<dbReference type="EMBL" id="UOEH01000135">
    <property type="protein sequence ID" value="VAV94204.1"/>
    <property type="molecule type" value="Genomic_DNA"/>
</dbReference>
<dbReference type="PROSITE" id="PS50937">
    <property type="entry name" value="HTH_MERR_2"/>
    <property type="match status" value="1"/>
</dbReference>
<dbReference type="SUPFAM" id="SSF46955">
    <property type="entry name" value="Putative DNA-binding domain"/>
    <property type="match status" value="1"/>
</dbReference>
<dbReference type="AlphaFoldDB" id="A0A3B0RL05"/>
<dbReference type="InterPro" id="IPR047057">
    <property type="entry name" value="MerR_fam"/>
</dbReference>
<organism evidence="3">
    <name type="scientific">hydrothermal vent metagenome</name>
    <dbReference type="NCBI Taxonomy" id="652676"/>
    <lineage>
        <taxon>unclassified sequences</taxon>
        <taxon>metagenomes</taxon>
        <taxon>ecological metagenomes</taxon>
    </lineage>
</organism>
<evidence type="ECO:0000259" key="2">
    <source>
        <dbReference type="PROSITE" id="PS50937"/>
    </source>
</evidence>
<proteinExistence type="predicted"/>
<feature type="domain" description="HTH merR-type" evidence="2">
    <location>
        <begin position="7"/>
        <end position="76"/>
    </location>
</feature>
<dbReference type="PANTHER" id="PTHR30204:SF92">
    <property type="entry name" value="HTH-TYPE TRANSCRIPTIONAL REGULATOR ZNTR"/>
    <property type="match status" value="1"/>
</dbReference>
<gene>
    <name evidence="3" type="ORF">MNBD_ALPHA05-2432</name>
</gene>
<dbReference type="PRINTS" id="PR00040">
    <property type="entry name" value="HTHMERR"/>
</dbReference>
<dbReference type="GO" id="GO:0003700">
    <property type="term" value="F:DNA-binding transcription factor activity"/>
    <property type="evidence" value="ECO:0007669"/>
    <property type="project" value="InterPro"/>
</dbReference>
<evidence type="ECO:0000256" key="1">
    <source>
        <dbReference type="ARBA" id="ARBA00023125"/>
    </source>
</evidence>
<dbReference type="SMART" id="SM00422">
    <property type="entry name" value="HTH_MERR"/>
    <property type="match status" value="1"/>
</dbReference>
<accession>A0A3B0RL05</accession>
<dbReference type="PANTHER" id="PTHR30204">
    <property type="entry name" value="REDOX-CYCLING DRUG-SENSING TRANSCRIPTIONAL ACTIVATOR SOXR"/>
    <property type="match status" value="1"/>
</dbReference>
<dbReference type="InterPro" id="IPR000551">
    <property type="entry name" value="MerR-type_HTH_dom"/>
</dbReference>